<dbReference type="eggNOG" id="COG2076">
    <property type="taxonomic scope" value="Bacteria"/>
</dbReference>
<protein>
    <submittedName>
        <fullName evidence="9">Multidrug resistance protein SMR</fullName>
    </submittedName>
</protein>
<evidence type="ECO:0000256" key="2">
    <source>
        <dbReference type="ARBA" id="ARBA00022448"/>
    </source>
</evidence>
<feature type="transmembrane region" description="Helical" evidence="8">
    <location>
        <begin position="57"/>
        <end position="79"/>
    </location>
</feature>
<dbReference type="EMBL" id="AVPG01000009">
    <property type="protein sequence ID" value="KGX87003.1"/>
    <property type="molecule type" value="Genomic_DNA"/>
</dbReference>
<dbReference type="RefSeq" id="WP_036833792.1">
    <property type="nucleotide sequence ID" value="NZ_AVPG01000009.1"/>
</dbReference>
<evidence type="ECO:0000256" key="7">
    <source>
        <dbReference type="RuleBase" id="RU003942"/>
    </source>
</evidence>
<dbReference type="Gene3D" id="1.10.3730.20">
    <property type="match status" value="1"/>
</dbReference>
<dbReference type="SUPFAM" id="SSF103481">
    <property type="entry name" value="Multidrug resistance efflux transporter EmrE"/>
    <property type="match status" value="1"/>
</dbReference>
<keyword evidence="6 8" id="KW-0472">Membrane</keyword>
<evidence type="ECO:0000313" key="10">
    <source>
        <dbReference type="Proteomes" id="UP000030401"/>
    </source>
</evidence>
<dbReference type="GO" id="GO:0005886">
    <property type="term" value="C:plasma membrane"/>
    <property type="evidence" value="ECO:0007669"/>
    <property type="project" value="UniProtKB-SubCell"/>
</dbReference>
<dbReference type="PANTHER" id="PTHR30561:SF0">
    <property type="entry name" value="GUANIDINIUM EXPORTER"/>
    <property type="match status" value="1"/>
</dbReference>
<comment type="similarity">
    <text evidence="7">Belongs to the drug/metabolite transporter (DMT) superfamily. Small multidrug resistance (SMR) (TC 2.A.7.1) family.</text>
</comment>
<evidence type="ECO:0000256" key="5">
    <source>
        <dbReference type="ARBA" id="ARBA00022989"/>
    </source>
</evidence>
<evidence type="ECO:0000256" key="1">
    <source>
        <dbReference type="ARBA" id="ARBA00004651"/>
    </source>
</evidence>
<keyword evidence="4 7" id="KW-0812">Transmembrane</keyword>
<accession>A0A0A5G787</accession>
<dbReference type="InterPro" id="IPR037185">
    <property type="entry name" value="EmrE-like"/>
</dbReference>
<evidence type="ECO:0000313" key="9">
    <source>
        <dbReference type="EMBL" id="KGX87003.1"/>
    </source>
</evidence>
<dbReference type="Pfam" id="PF00893">
    <property type="entry name" value="Multi_Drug_Res"/>
    <property type="match status" value="1"/>
</dbReference>
<evidence type="ECO:0000256" key="3">
    <source>
        <dbReference type="ARBA" id="ARBA00022475"/>
    </source>
</evidence>
<name>A0A0A5G787_9BACI</name>
<dbReference type="Proteomes" id="UP000030401">
    <property type="component" value="Unassembled WGS sequence"/>
</dbReference>
<dbReference type="OrthoDB" id="21828at2"/>
<keyword evidence="2" id="KW-0813">Transport</keyword>
<proteinExistence type="inferred from homology"/>
<comment type="caution">
    <text evidence="9">The sequence shown here is derived from an EMBL/GenBank/DDBJ whole genome shotgun (WGS) entry which is preliminary data.</text>
</comment>
<sequence length="104" mass="10942">MGWILVACASICEILGVLGLRLYSQNKTIANGALYLGGLGAAFAFLYASFSHLLVSISYSVFVGVGTAGAVIMNMLFFGESTNKYRIVSLILIIIGVTGLKSLS</sequence>
<dbReference type="PANTHER" id="PTHR30561">
    <property type="entry name" value="SMR FAMILY PROTON-DEPENDENT DRUG EFFLUX TRANSPORTER SUGE"/>
    <property type="match status" value="1"/>
</dbReference>
<dbReference type="AlphaFoldDB" id="A0A0A5G787"/>
<keyword evidence="10" id="KW-1185">Reference proteome</keyword>
<evidence type="ECO:0000256" key="4">
    <source>
        <dbReference type="ARBA" id="ARBA00022692"/>
    </source>
</evidence>
<organism evidence="9 10">
    <name type="scientific">Pontibacillus litoralis JSM 072002</name>
    <dbReference type="NCBI Taxonomy" id="1385512"/>
    <lineage>
        <taxon>Bacteria</taxon>
        <taxon>Bacillati</taxon>
        <taxon>Bacillota</taxon>
        <taxon>Bacilli</taxon>
        <taxon>Bacillales</taxon>
        <taxon>Bacillaceae</taxon>
        <taxon>Pontibacillus</taxon>
    </lineage>
</organism>
<dbReference type="STRING" id="1385512.N784_02455"/>
<keyword evidence="5 8" id="KW-1133">Transmembrane helix</keyword>
<comment type="subcellular location">
    <subcellularLocation>
        <location evidence="1 7">Cell membrane</location>
        <topology evidence="1 7">Multi-pass membrane protein</topology>
    </subcellularLocation>
</comment>
<evidence type="ECO:0000256" key="6">
    <source>
        <dbReference type="ARBA" id="ARBA00023136"/>
    </source>
</evidence>
<dbReference type="InterPro" id="IPR045324">
    <property type="entry name" value="Small_multidrug_res"/>
</dbReference>
<feature type="transmembrane region" description="Helical" evidence="8">
    <location>
        <begin position="29"/>
        <end position="50"/>
    </location>
</feature>
<feature type="transmembrane region" description="Helical" evidence="8">
    <location>
        <begin position="85"/>
        <end position="103"/>
    </location>
</feature>
<gene>
    <name evidence="9" type="ORF">N784_02455</name>
</gene>
<dbReference type="GO" id="GO:0022857">
    <property type="term" value="F:transmembrane transporter activity"/>
    <property type="evidence" value="ECO:0007669"/>
    <property type="project" value="InterPro"/>
</dbReference>
<evidence type="ECO:0000256" key="8">
    <source>
        <dbReference type="SAM" id="Phobius"/>
    </source>
</evidence>
<keyword evidence="3" id="KW-1003">Cell membrane</keyword>
<dbReference type="InterPro" id="IPR000390">
    <property type="entry name" value="Small_drug/metabolite_transptr"/>
</dbReference>
<reference evidence="9 10" key="1">
    <citation type="submission" date="2013-08" db="EMBL/GenBank/DDBJ databases">
        <authorList>
            <person name="Huang J."/>
            <person name="Wang G."/>
        </authorList>
    </citation>
    <scope>NUCLEOTIDE SEQUENCE [LARGE SCALE GENOMIC DNA]</scope>
    <source>
        <strain evidence="9 10">JSM 072002</strain>
    </source>
</reference>